<evidence type="ECO:0000313" key="2">
    <source>
        <dbReference type="Proteomes" id="UP001302274"/>
    </source>
</evidence>
<name>A0ABU5VUF8_9BACT</name>
<dbReference type="Gene3D" id="3.40.50.1460">
    <property type="match status" value="1"/>
</dbReference>
<dbReference type="RefSeq" id="WP_323575669.1">
    <property type="nucleotide sequence ID" value="NZ_JAYGJQ010000001.1"/>
</dbReference>
<dbReference type="EMBL" id="JAYGJQ010000001">
    <property type="protein sequence ID" value="MEA9356018.1"/>
    <property type="molecule type" value="Genomic_DNA"/>
</dbReference>
<keyword evidence="2" id="KW-1185">Reference proteome</keyword>
<comment type="caution">
    <text evidence="1">The sequence shown here is derived from an EMBL/GenBank/DDBJ whole genome shotgun (WGS) entry which is preliminary data.</text>
</comment>
<accession>A0ABU5VUF8</accession>
<evidence type="ECO:0008006" key="3">
    <source>
        <dbReference type="Google" id="ProtNLM"/>
    </source>
</evidence>
<sequence>MKKFGIIIAIEEYSTQVLPELAKIEFAVNDANSIKTAFTDQLYVEEDELLFLTNEDANKASIEKKMQNIFARLTSEDELYFYYVGHGFNTKSQNRITCWDTDNSNLEETSLSLEEILLAPLKASKSKKGFIFIDSSAEELKSKNKMKSAASNLVEKEYSEFIRSTPGYSFFLSCYPGEKSFVSVQAKHGIWALQLLNALNGKDDAAIGKDNIISNLSLSKYLSAKIPQYITKTMFINDRQSPYAVVDLSNSTPLIAFESDDEEESKNVEIQFTQYILSREQHIPFKNLEAFNKAKHKIPKDHSSFASKLATELAQDEFLKKEIESLFDNARRTLRLKNSNTVKDPEGGALHTEYFRYNISAQQSDNDFTEVTIRRELELRVPLNSFPMPIDEIFTEGFDTITFPIKGTLDVDALEDALYDLEDDNQGTFEQKDNVFSFFPKNIKGIDKVELSKNTLKIRFASSQTSVKEILDYTQQTLEIMATTLKNLLT</sequence>
<organism evidence="1 2">
    <name type="scientific">Bacteriovorax antarcticus</name>
    <dbReference type="NCBI Taxonomy" id="3088717"/>
    <lineage>
        <taxon>Bacteria</taxon>
        <taxon>Pseudomonadati</taxon>
        <taxon>Bdellovibrionota</taxon>
        <taxon>Bacteriovoracia</taxon>
        <taxon>Bacteriovoracales</taxon>
        <taxon>Bacteriovoracaceae</taxon>
        <taxon>Bacteriovorax</taxon>
    </lineage>
</organism>
<proteinExistence type="predicted"/>
<evidence type="ECO:0000313" key="1">
    <source>
        <dbReference type="EMBL" id="MEA9356018.1"/>
    </source>
</evidence>
<protein>
    <recommendedName>
        <fullName evidence="3">Caspase domain-containing protein</fullName>
    </recommendedName>
</protein>
<reference evidence="1 2" key="1">
    <citation type="submission" date="2023-11" db="EMBL/GenBank/DDBJ databases">
        <title>A Novel Polar Bacteriovorax (B. antarcticus) Isolated from the Biocrust in Antarctica.</title>
        <authorList>
            <person name="Mun W."/>
            <person name="Choi S.Y."/>
            <person name="Mitchell R.J."/>
        </authorList>
    </citation>
    <scope>NUCLEOTIDE SEQUENCE [LARGE SCALE GENOMIC DNA]</scope>
    <source>
        <strain evidence="1 2">PP10</strain>
    </source>
</reference>
<gene>
    <name evidence="1" type="ORF">SHI21_07395</name>
</gene>
<dbReference type="Proteomes" id="UP001302274">
    <property type="component" value="Unassembled WGS sequence"/>
</dbReference>